<dbReference type="InterPro" id="IPR051793">
    <property type="entry name" value="NADH:flavin_oxidoreductase"/>
</dbReference>
<dbReference type="GO" id="GO:0047540">
    <property type="term" value="F:2-enoate reductase activity"/>
    <property type="evidence" value="ECO:0007669"/>
    <property type="project" value="UniProtKB-EC"/>
</dbReference>
<comment type="cofactor">
    <cofactor evidence="1">
        <name>FMN</name>
        <dbReference type="ChEBI" id="CHEBI:58210"/>
    </cofactor>
</comment>
<dbReference type="SUPFAM" id="SSF51905">
    <property type="entry name" value="FAD/NAD(P)-binding domain"/>
    <property type="match status" value="1"/>
</dbReference>
<reference evidence="12 13" key="1">
    <citation type="submission" date="2019-01" db="EMBL/GenBank/DDBJ databases">
        <title>PMF-metabolizing Aryl O-demethylase.</title>
        <authorList>
            <person name="Kim M."/>
        </authorList>
    </citation>
    <scope>NUCLEOTIDE SEQUENCE [LARGE SCALE GENOMIC DNA]</scope>
    <source>
        <strain evidence="12 13">PMF1</strain>
    </source>
</reference>
<keyword evidence="6" id="KW-0479">Metal-binding</keyword>
<comment type="cofactor">
    <cofactor evidence="2">
        <name>[4Fe-4S] cluster</name>
        <dbReference type="ChEBI" id="CHEBI:49883"/>
    </cofactor>
</comment>
<dbReference type="GO" id="GO:0010181">
    <property type="term" value="F:FMN binding"/>
    <property type="evidence" value="ECO:0007669"/>
    <property type="project" value="InterPro"/>
</dbReference>
<evidence type="ECO:0000256" key="9">
    <source>
        <dbReference type="ARBA" id="ARBA00023014"/>
    </source>
</evidence>
<dbReference type="GO" id="GO:0046872">
    <property type="term" value="F:metal ion binding"/>
    <property type="evidence" value="ECO:0007669"/>
    <property type="project" value="UniProtKB-KW"/>
</dbReference>
<feature type="domain" description="NADH:flavin oxidoreductase/NADH oxidase N-terminal" evidence="10">
    <location>
        <begin position="3"/>
        <end position="329"/>
    </location>
</feature>
<evidence type="ECO:0000313" key="12">
    <source>
        <dbReference type="EMBL" id="QBE94696.1"/>
    </source>
</evidence>
<dbReference type="PRINTS" id="PR00469">
    <property type="entry name" value="PNDRDTASEII"/>
</dbReference>
<dbReference type="RefSeq" id="WP_165392320.1">
    <property type="nucleotide sequence ID" value="NZ_CP035945.1"/>
</dbReference>
<comment type="similarity">
    <text evidence="3">In the N-terminal section; belongs to the NADH:flavin oxidoreductase/NADH oxidase family.</text>
</comment>
<evidence type="ECO:0000256" key="7">
    <source>
        <dbReference type="ARBA" id="ARBA00023002"/>
    </source>
</evidence>
<dbReference type="InterPro" id="IPR001155">
    <property type="entry name" value="OxRdtase_FMN_N"/>
</dbReference>
<organism evidence="12 13">
    <name type="scientific">Blautia producta</name>
    <dbReference type="NCBI Taxonomy" id="33035"/>
    <lineage>
        <taxon>Bacteria</taxon>
        <taxon>Bacillati</taxon>
        <taxon>Bacillota</taxon>
        <taxon>Clostridia</taxon>
        <taxon>Lachnospirales</taxon>
        <taxon>Lachnospiraceae</taxon>
        <taxon>Blautia</taxon>
    </lineage>
</organism>
<dbReference type="InterPro" id="IPR013785">
    <property type="entry name" value="Aldolase_TIM"/>
</dbReference>
<evidence type="ECO:0000256" key="6">
    <source>
        <dbReference type="ARBA" id="ARBA00022723"/>
    </source>
</evidence>
<dbReference type="AlphaFoldDB" id="A0A4P6LRZ6"/>
<name>A0A4P6LRZ6_9FIRM</name>
<dbReference type="PANTHER" id="PTHR42917">
    <property type="entry name" value="2,4-DIENOYL-COA REDUCTASE"/>
    <property type="match status" value="1"/>
</dbReference>
<keyword evidence="5" id="KW-0288">FMN</keyword>
<gene>
    <name evidence="12" type="primary">fldZ_1</name>
    <name evidence="12" type="ORF">PMF13cell1_00189</name>
</gene>
<feature type="domain" description="FAD/NAD(P)-binding" evidence="11">
    <location>
        <begin position="378"/>
        <end position="604"/>
    </location>
</feature>
<dbReference type="InterPro" id="IPR036188">
    <property type="entry name" value="FAD/NAD-bd_sf"/>
</dbReference>
<evidence type="ECO:0000256" key="5">
    <source>
        <dbReference type="ARBA" id="ARBA00022643"/>
    </source>
</evidence>
<dbReference type="CDD" id="cd02803">
    <property type="entry name" value="OYE_like_FMN_family"/>
    <property type="match status" value="1"/>
</dbReference>
<protein>
    <submittedName>
        <fullName evidence="12">2-enoate reductase FldZ</fullName>
        <ecNumber evidence="12">1.3.1.31</ecNumber>
    </submittedName>
</protein>
<dbReference type="Gene3D" id="3.50.50.60">
    <property type="entry name" value="FAD/NAD(P)-binding domain"/>
    <property type="match status" value="1"/>
</dbReference>
<dbReference type="InterPro" id="IPR023753">
    <property type="entry name" value="FAD/NAD-binding_dom"/>
</dbReference>
<evidence type="ECO:0000256" key="3">
    <source>
        <dbReference type="ARBA" id="ARBA00011048"/>
    </source>
</evidence>
<dbReference type="SUPFAM" id="SSF51395">
    <property type="entry name" value="FMN-linked oxidoreductases"/>
    <property type="match status" value="1"/>
</dbReference>
<dbReference type="Pfam" id="PF00724">
    <property type="entry name" value="Oxidored_FMN"/>
    <property type="match status" value="1"/>
</dbReference>
<dbReference type="Pfam" id="PF07992">
    <property type="entry name" value="Pyr_redox_2"/>
    <property type="match status" value="1"/>
</dbReference>
<keyword evidence="8" id="KW-0408">Iron</keyword>
<evidence type="ECO:0000256" key="1">
    <source>
        <dbReference type="ARBA" id="ARBA00001917"/>
    </source>
</evidence>
<evidence type="ECO:0000256" key="8">
    <source>
        <dbReference type="ARBA" id="ARBA00023004"/>
    </source>
</evidence>
<evidence type="ECO:0000259" key="11">
    <source>
        <dbReference type="Pfam" id="PF07992"/>
    </source>
</evidence>
<sequence length="638" mass="70007">MKLTQPVSIGNMTLKNRMIMAPMGVDLGNYDQRTRAYFLERAKGGISMILCNTLATPEVEGMCPSALLDSESYDDFKDMTRQAHSYGCRVCVQIHPGNGRITTPPPGREKPLGASAVPWMDPRVICEEITREEIQIIEDGFRRTADYAKKAGADAIEIHAYGGYLTDQFLTKRWNIRTDEYGGDLTGRMHFLTDLIEIVKTDLGEDFPLIVKFTPCHYLPEETGYRGMEEGLEIARRLEALGVHALHVDAGCHDNWFMAMPPVYQQEQVLQLRSARAVRGAVGIPVISHGRLNNISKAEYALNHGDLDIVAIGRGLLADPELPNKLANHETEKIRPCISCNEGCIARVCAGQSVQCAVNPNAGMEGINNLKPALSPKRVLVVGAGPAGCTAAITAAQAGHQVELWEKRERIGGNVLAASRPIFKSDMSNLLSYYQNELTRLQVPVKFCMEADKAAVDTFKPDAVIWAAGGRPISPDSIEGIHGDNVCTAIDALLNNALLGENIAVIGGGLVGLETAVDLTQKGKKVTVVEMAPKLLPEPVFMQNMMMVMGLIQKYQIPSHVNTKLLKIETDGIIVQKEDKQEKIPCDTVVLAMGFRPDDSVYKEISEKYKALKVGDSVSPRKVYNAVHEAYDAVRELQ</sequence>
<evidence type="ECO:0000256" key="4">
    <source>
        <dbReference type="ARBA" id="ARBA00022630"/>
    </source>
</evidence>
<dbReference type="Gene3D" id="3.40.50.720">
    <property type="entry name" value="NAD(P)-binding Rossmann-like Domain"/>
    <property type="match status" value="1"/>
</dbReference>
<keyword evidence="9" id="KW-0411">Iron-sulfur</keyword>
<accession>A0A4P6LRZ6</accession>
<dbReference type="Proteomes" id="UP000289794">
    <property type="component" value="Chromosome"/>
</dbReference>
<dbReference type="KEGG" id="bpro:PMF13cell1_00189"/>
<evidence type="ECO:0000259" key="10">
    <source>
        <dbReference type="Pfam" id="PF00724"/>
    </source>
</evidence>
<dbReference type="EC" id="1.3.1.31" evidence="12"/>
<evidence type="ECO:0000313" key="13">
    <source>
        <dbReference type="Proteomes" id="UP000289794"/>
    </source>
</evidence>
<dbReference type="EMBL" id="CP035945">
    <property type="protein sequence ID" value="QBE94696.1"/>
    <property type="molecule type" value="Genomic_DNA"/>
</dbReference>
<proteinExistence type="inferred from homology"/>
<dbReference type="PRINTS" id="PR00368">
    <property type="entry name" value="FADPNR"/>
</dbReference>
<keyword evidence="4" id="KW-0285">Flavoprotein</keyword>
<evidence type="ECO:0000256" key="2">
    <source>
        <dbReference type="ARBA" id="ARBA00001966"/>
    </source>
</evidence>
<dbReference type="PANTHER" id="PTHR42917:SF2">
    <property type="entry name" value="2,4-DIENOYL-COA REDUCTASE [(2E)-ENOYL-COA-PRODUCING]"/>
    <property type="match status" value="1"/>
</dbReference>
<dbReference type="GO" id="GO:0051536">
    <property type="term" value="F:iron-sulfur cluster binding"/>
    <property type="evidence" value="ECO:0007669"/>
    <property type="project" value="UniProtKB-KW"/>
</dbReference>
<dbReference type="Gene3D" id="3.20.20.70">
    <property type="entry name" value="Aldolase class I"/>
    <property type="match status" value="1"/>
</dbReference>
<keyword evidence="7 12" id="KW-0560">Oxidoreductase</keyword>